<dbReference type="AlphaFoldDB" id="A0A0A9ELU9"/>
<name>A0A0A9ELU9_ARUDO</name>
<dbReference type="EMBL" id="GBRH01197912">
    <property type="protein sequence ID" value="JAD99983.1"/>
    <property type="molecule type" value="Transcribed_RNA"/>
</dbReference>
<feature type="compositionally biased region" description="Basic and acidic residues" evidence="1">
    <location>
        <begin position="10"/>
        <end position="26"/>
    </location>
</feature>
<protein>
    <submittedName>
        <fullName evidence="2">Uncharacterized protein</fullName>
    </submittedName>
</protein>
<evidence type="ECO:0000256" key="1">
    <source>
        <dbReference type="SAM" id="MobiDB-lite"/>
    </source>
</evidence>
<feature type="region of interest" description="Disordered" evidence="1">
    <location>
        <begin position="1"/>
        <end position="26"/>
    </location>
</feature>
<sequence>MSCQRTTRHFTTDSVHKTNISEHSYS</sequence>
<accession>A0A0A9ELU9</accession>
<reference evidence="2" key="2">
    <citation type="journal article" date="2015" name="Data Brief">
        <title>Shoot transcriptome of the giant reed, Arundo donax.</title>
        <authorList>
            <person name="Barrero R.A."/>
            <person name="Guerrero F.D."/>
            <person name="Moolhuijzen P."/>
            <person name="Goolsby J.A."/>
            <person name="Tidwell J."/>
            <person name="Bellgard S.E."/>
            <person name="Bellgard M.I."/>
        </authorList>
    </citation>
    <scope>NUCLEOTIDE SEQUENCE</scope>
    <source>
        <tissue evidence="2">Shoot tissue taken approximately 20 cm above the soil surface</tissue>
    </source>
</reference>
<organism evidence="2">
    <name type="scientific">Arundo donax</name>
    <name type="common">Giant reed</name>
    <name type="synonym">Donax arundinaceus</name>
    <dbReference type="NCBI Taxonomy" id="35708"/>
    <lineage>
        <taxon>Eukaryota</taxon>
        <taxon>Viridiplantae</taxon>
        <taxon>Streptophyta</taxon>
        <taxon>Embryophyta</taxon>
        <taxon>Tracheophyta</taxon>
        <taxon>Spermatophyta</taxon>
        <taxon>Magnoliopsida</taxon>
        <taxon>Liliopsida</taxon>
        <taxon>Poales</taxon>
        <taxon>Poaceae</taxon>
        <taxon>PACMAD clade</taxon>
        <taxon>Arundinoideae</taxon>
        <taxon>Arundineae</taxon>
        <taxon>Arundo</taxon>
    </lineage>
</organism>
<evidence type="ECO:0000313" key="2">
    <source>
        <dbReference type="EMBL" id="JAD99983.1"/>
    </source>
</evidence>
<reference evidence="2" key="1">
    <citation type="submission" date="2014-09" db="EMBL/GenBank/DDBJ databases">
        <authorList>
            <person name="Magalhaes I.L.F."/>
            <person name="Oliveira U."/>
            <person name="Santos F.R."/>
            <person name="Vidigal T.H.D.A."/>
            <person name="Brescovit A.D."/>
            <person name="Santos A.J."/>
        </authorList>
    </citation>
    <scope>NUCLEOTIDE SEQUENCE</scope>
    <source>
        <tissue evidence="2">Shoot tissue taken approximately 20 cm above the soil surface</tissue>
    </source>
</reference>
<proteinExistence type="predicted"/>